<feature type="domain" description="Globin" evidence="15">
    <location>
        <begin position="19"/>
        <end position="157"/>
    </location>
</feature>
<keyword evidence="9" id="KW-0521">NADP</keyword>
<evidence type="ECO:0000256" key="14">
    <source>
        <dbReference type="ARBA" id="ARBA00049433"/>
    </source>
</evidence>
<dbReference type="CDD" id="cd19754">
    <property type="entry name" value="FHb_fungal-globin"/>
    <property type="match status" value="1"/>
</dbReference>
<comment type="catalytic activity">
    <reaction evidence="14">
        <text>2 nitric oxide + NADPH + 2 O2 = 2 nitrate + NADP(+) + H(+)</text>
        <dbReference type="Rhea" id="RHEA:19465"/>
        <dbReference type="ChEBI" id="CHEBI:15378"/>
        <dbReference type="ChEBI" id="CHEBI:15379"/>
        <dbReference type="ChEBI" id="CHEBI:16480"/>
        <dbReference type="ChEBI" id="CHEBI:17632"/>
        <dbReference type="ChEBI" id="CHEBI:57783"/>
        <dbReference type="ChEBI" id="CHEBI:58349"/>
        <dbReference type="EC" id="1.14.12.17"/>
    </reaction>
</comment>
<evidence type="ECO:0000256" key="8">
    <source>
        <dbReference type="ARBA" id="ARBA00022827"/>
    </source>
</evidence>
<comment type="catalytic activity">
    <reaction evidence="13">
        <text>2 nitric oxide + NADH + 2 O2 = 2 nitrate + NAD(+) + H(+)</text>
        <dbReference type="Rhea" id="RHEA:19469"/>
        <dbReference type="ChEBI" id="CHEBI:15378"/>
        <dbReference type="ChEBI" id="CHEBI:15379"/>
        <dbReference type="ChEBI" id="CHEBI:16480"/>
        <dbReference type="ChEBI" id="CHEBI:17632"/>
        <dbReference type="ChEBI" id="CHEBI:57540"/>
        <dbReference type="ChEBI" id="CHEBI:57945"/>
        <dbReference type="EC" id="1.14.12.17"/>
    </reaction>
</comment>
<proteinExistence type="inferred from homology"/>
<dbReference type="GO" id="GO:0046872">
    <property type="term" value="F:metal ion binding"/>
    <property type="evidence" value="ECO:0007669"/>
    <property type="project" value="UniProtKB-KW"/>
</dbReference>
<dbReference type="FunFam" id="1.10.490.10:FF:000003">
    <property type="entry name" value="Flavohemoprotein"/>
    <property type="match status" value="1"/>
</dbReference>
<dbReference type="PROSITE" id="PS01033">
    <property type="entry name" value="GLOBIN"/>
    <property type="match status" value="1"/>
</dbReference>
<evidence type="ECO:0000259" key="16">
    <source>
        <dbReference type="PROSITE" id="PS51384"/>
    </source>
</evidence>
<dbReference type="InterPro" id="IPR008333">
    <property type="entry name" value="Cbr1-like_FAD-bd_dom"/>
</dbReference>
<keyword evidence="12" id="KW-0520">NAD</keyword>
<keyword evidence="10" id="KW-0560">Oxidoreductase</keyword>
<evidence type="ECO:0000313" key="18">
    <source>
        <dbReference type="Proteomes" id="UP000694255"/>
    </source>
</evidence>
<comment type="cofactor">
    <cofactor evidence="2">
        <name>FAD</name>
        <dbReference type="ChEBI" id="CHEBI:57692"/>
    </cofactor>
</comment>
<dbReference type="PROSITE" id="PS51384">
    <property type="entry name" value="FAD_FR"/>
    <property type="match status" value="1"/>
</dbReference>
<keyword evidence="7" id="KW-0479">Metal-binding</keyword>
<keyword evidence="6" id="KW-0285">Flavoprotein</keyword>
<evidence type="ECO:0000256" key="13">
    <source>
        <dbReference type="ARBA" id="ARBA00048649"/>
    </source>
</evidence>
<dbReference type="GO" id="GO:0071949">
    <property type="term" value="F:FAD binding"/>
    <property type="evidence" value="ECO:0007669"/>
    <property type="project" value="TreeGrafter"/>
</dbReference>
<comment type="cofactor">
    <cofactor evidence="1">
        <name>heme b</name>
        <dbReference type="ChEBI" id="CHEBI:60344"/>
    </cofactor>
</comment>
<evidence type="ECO:0000256" key="3">
    <source>
        <dbReference type="ARBA" id="ARBA00006401"/>
    </source>
</evidence>
<dbReference type="PANTHER" id="PTHR43396:SF3">
    <property type="entry name" value="FLAVOHEMOPROTEIN"/>
    <property type="match status" value="1"/>
</dbReference>
<dbReference type="Pfam" id="PF00970">
    <property type="entry name" value="FAD_binding_6"/>
    <property type="match status" value="1"/>
</dbReference>
<dbReference type="AlphaFoldDB" id="A0A8J5UU25"/>
<evidence type="ECO:0000256" key="12">
    <source>
        <dbReference type="ARBA" id="ARBA00023027"/>
    </source>
</evidence>
<evidence type="ECO:0000256" key="9">
    <source>
        <dbReference type="ARBA" id="ARBA00022857"/>
    </source>
</evidence>
<evidence type="ECO:0000256" key="2">
    <source>
        <dbReference type="ARBA" id="ARBA00001974"/>
    </source>
</evidence>
<dbReference type="InterPro" id="IPR001433">
    <property type="entry name" value="OxRdtase_FAD/NAD-bd"/>
</dbReference>
<dbReference type="Pfam" id="PF00175">
    <property type="entry name" value="NAD_binding_1"/>
    <property type="match status" value="1"/>
</dbReference>
<gene>
    <name evidence="17" type="ORF">J8A68_006126</name>
</gene>
<dbReference type="EC" id="1.14.12.17" evidence="4"/>
<dbReference type="FunFam" id="2.40.30.10:FF:000034">
    <property type="entry name" value="Flavohemoprotein"/>
    <property type="match status" value="1"/>
</dbReference>
<dbReference type="GeneID" id="73472925"/>
<dbReference type="Pfam" id="PF00042">
    <property type="entry name" value="Globin"/>
    <property type="match status" value="1"/>
</dbReference>
<feature type="domain" description="FAD-binding FR-type" evidence="16">
    <location>
        <begin position="166"/>
        <end position="271"/>
    </location>
</feature>
<keyword evidence="18" id="KW-1185">Reference proteome</keyword>
<dbReference type="CDD" id="cd06184">
    <property type="entry name" value="flavohem_like_fad_nad_binding"/>
    <property type="match status" value="1"/>
</dbReference>
<dbReference type="InterPro" id="IPR000971">
    <property type="entry name" value="Globin"/>
</dbReference>
<reference evidence="17 18" key="1">
    <citation type="journal article" date="2021" name="DNA Res.">
        <title>Genome analysis of Candida subhashii reveals its hybrid nature and dual mitochondrial genome conformations.</title>
        <authorList>
            <person name="Mixao V."/>
            <person name="Hegedusova E."/>
            <person name="Saus E."/>
            <person name="Pryszcz L.P."/>
            <person name="Cillingova A."/>
            <person name="Nosek J."/>
            <person name="Gabaldon T."/>
        </authorList>
    </citation>
    <scope>NUCLEOTIDE SEQUENCE [LARGE SCALE GENOMIC DNA]</scope>
    <source>
        <strain evidence="17 18">CBS 10753</strain>
    </source>
</reference>
<accession>A0A8J5UU25</accession>
<evidence type="ECO:0000256" key="4">
    <source>
        <dbReference type="ARBA" id="ARBA00012229"/>
    </source>
</evidence>
<comment type="caution">
    <text evidence="17">The sequence shown here is derived from an EMBL/GenBank/DDBJ whole genome shotgun (WGS) entry which is preliminary data.</text>
</comment>
<keyword evidence="11" id="KW-0408">Iron</keyword>
<protein>
    <recommendedName>
        <fullName evidence="4">nitric oxide dioxygenase</fullName>
        <ecNumber evidence="4">1.14.12.17</ecNumber>
    </recommendedName>
</protein>
<evidence type="ECO:0000313" key="17">
    <source>
        <dbReference type="EMBL" id="KAG7660364.1"/>
    </source>
</evidence>
<dbReference type="GO" id="GO:0020037">
    <property type="term" value="F:heme binding"/>
    <property type="evidence" value="ECO:0007669"/>
    <property type="project" value="InterPro"/>
</dbReference>
<dbReference type="GO" id="GO:0008941">
    <property type="term" value="F:nitric oxide dioxygenase NAD(P)H activity"/>
    <property type="evidence" value="ECO:0007669"/>
    <property type="project" value="UniProtKB-EC"/>
</dbReference>
<dbReference type="Proteomes" id="UP000694255">
    <property type="component" value="Unassembled WGS sequence"/>
</dbReference>
<evidence type="ECO:0000256" key="7">
    <source>
        <dbReference type="ARBA" id="ARBA00022723"/>
    </source>
</evidence>
<evidence type="ECO:0000256" key="6">
    <source>
        <dbReference type="ARBA" id="ARBA00022630"/>
    </source>
</evidence>
<keyword evidence="8" id="KW-0274">FAD</keyword>
<dbReference type="GO" id="GO:0046210">
    <property type="term" value="P:nitric oxide catabolic process"/>
    <property type="evidence" value="ECO:0007669"/>
    <property type="project" value="TreeGrafter"/>
</dbReference>
<dbReference type="GO" id="GO:0071500">
    <property type="term" value="P:cellular response to nitrosative stress"/>
    <property type="evidence" value="ECO:0007669"/>
    <property type="project" value="TreeGrafter"/>
</dbReference>
<keyword evidence="5" id="KW-0349">Heme</keyword>
<dbReference type="EMBL" id="JAGSYN010000320">
    <property type="protein sequence ID" value="KAG7660364.1"/>
    <property type="molecule type" value="Genomic_DNA"/>
</dbReference>
<dbReference type="OrthoDB" id="436496at2759"/>
<evidence type="ECO:0000256" key="10">
    <source>
        <dbReference type="ARBA" id="ARBA00023002"/>
    </source>
</evidence>
<sequence>MSAPATATPIPTATYESKELTPEQIQIILNTVPILEQAGEVLTQKFYERMIGNYKEVRPFFNEADQKALRQPKILAFALLNYARNIQDLTPLTAFVKQIVVKHIGLQILPEHYPIVGTCLIQTMVELLPAEVATEAFLEAWSTAYGNLAKLLIDLEAEEYKKQPWKWFKDFKITRIVSECSDVKSVYFTPADGSQIGAAKPGQYLCFRWTIPGTEHEVSREYSISEFPKNNEYRISVRHVEGGKVSNFIHTGLKVGDVLKVAPPAGNLIYEESAKDLVYLIGGIGITPVVSMLEKALEDGRNVKLIYCNRSSEHRAFADLLKTQKSKYGDQFKILEIFGKEEPEAAIEDIKFGRITNEDLEFIDKDKHDVYLVGPRPFMRFVRDFMDEKNVPVKFEYFGSSDP</sequence>
<dbReference type="InterPro" id="IPR017927">
    <property type="entry name" value="FAD-bd_FR_type"/>
</dbReference>
<comment type="similarity">
    <text evidence="3">In the C-terminal section; belongs to the flavoprotein pyridine nucleotide cytochrome reductase family.</text>
</comment>
<organism evidence="17 18">
    <name type="scientific">[Candida] subhashii</name>
    <dbReference type="NCBI Taxonomy" id="561895"/>
    <lineage>
        <taxon>Eukaryota</taxon>
        <taxon>Fungi</taxon>
        <taxon>Dikarya</taxon>
        <taxon>Ascomycota</taxon>
        <taxon>Saccharomycotina</taxon>
        <taxon>Pichiomycetes</taxon>
        <taxon>Debaryomycetaceae</taxon>
        <taxon>Spathaspora</taxon>
    </lineage>
</organism>
<name>A0A8J5UU25_9ASCO</name>
<evidence type="ECO:0000256" key="5">
    <source>
        <dbReference type="ARBA" id="ARBA00022617"/>
    </source>
</evidence>
<dbReference type="RefSeq" id="XP_049260598.1">
    <property type="nucleotide sequence ID" value="XM_049410265.1"/>
</dbReference>
<evidence type="ECO:0000256" key="11">
    <source>
        <dbReference type="ARBA" id="ARBA00023004"/>
    </source>
</evidence>
<dbReference type="PANTHER" id="PTHR43396">
    <property type="entry name" value="FLAVOHEMOPROTEIN"/>
    <property type="match status" value="1"/>
</dbReference>
<evidence type="ECO:0000259" key="15">
    <source>
        <dbReference type="PROSITE" id="PS01033"/>
    </source>
</evidence>
<evidence type="ECO:0000256" key="1">
    <source>
        <dbReference type="ARBA" id="ARBA00001970"/>
    </source>
</evidence>